<dbReference type="Pfam" id="PF00144">
    <property type="entry name" value="Beta-lactamase"/>
    <property type="match status" value="1"/>
</dbReference>
<dbReference type="PANTHER" id="PTHR43283">
    <property type="entry name" value="BETA-LACTAMASE-RELATED"/>
    <property type="match status" value="1"/>
</dbReference>
<reference evidence="2" key="1">
    <citation type="submission" date="2013-04" db="EMBL/GenBank/DDBJ databases">
        <authorList>
            <person name="Harkins D.M."/>
            <person name="Durkin A.S."/>
            <person name="Brinkac L.M."/>
            <person name="Haft D.H."/>
            <person name="Selengut J.D."/>
            <person name="Sanka R."/>
            <person name="DePew J."/>
            <person name="Purushe J."/>
            <person name="Galloway R.L."/>
            <person name="Vinetz J.M."/>
            <person name="Sutton G.G."/>
            <person name="Nierman W.C."/>
            <person name="Fouts D.E."/>
        </authorList>
    </citation>
    <scope>NUCLEOTIDE SEQUENCE [LARGE SCALE GENOMIC DNA]</scope>
    <source>
        <strain evidence="2">CDC</strain>
    </source>
</reference>
<name>R9A6G1_9LEPT</name>
<dbReference type="AlphaFoldDB" id="R9A6G1"/>
<evidence type="ECO:0000259" key="1">
    <source>
        <dbReference type="Pfam" id="PF00144"/>
    </source>
</evidence>
<dbReference type="PANTHER" id="PTHR43283:SF7">
    <property type="entry name" value="BETA-LACTAMASE-RELATED DOMAIN-CONTAINING PROTEIN"/>
    <property type="match status" value="1"/>
</dbReference>
<dbReference type="InterPro" id="IPR050789">
    <property type="entry name" value="Diverse_Enzym_Activities"/>
</dbReference>
<feature type="domain" description="Beta-lactamase-related" evidence="1">
    <location>
        <begin position="88"/>
        <end position="182"/>
    </location>
</feature>
<dbReference type="SUPFAM" id="SSF56601">
    <property type="entry name" value="beta-lactamase/transpeptidase-like"/>
    <property type="match status" value="1"/>
</dbReference>
<accession>R9A6G1</accession>
<dbReference type="InterPro" id="IPR001466">
    <property type="entry name" value="Beta-lactam-related"/>
</dbReference>
<evidence type="ECO:0000313" key="3">
    <source>
        <dbReference type="Proteomes" id="UP000013984"/>
    </source>
</evidence>
<dbReference type="STRING" id="1218599.LEP1GSC195_0229"/>
<protein>
    <submittedName>
        <fullName evidence="2">Beta-lactamase-like protein</fullName>
    </submittedName>
</protein>
<organism evidence="2 3">
    <name type="scientific">Leptospira wolbachii serovar Codice str. CDC</name>
    <dbReference type="NCBI Taxonomy" id="1218599"/>
    <lineage>
        <taxon>Bacteria</taxon>
        <taxon>Pseudomonadati</taxon>
        <taxon>Spirochaetota</taxon>
        <taxon>Spirochaetia</taxon>
        <taxon>Leptospirales</taxon>
        <taxon>Leptospiraceae</taxon>
        <taxon>Leptospira</taxon>
    </lineage>
</organism>
<gene>
    <name evidence="2" type="ORF">LEP1GSC195_0229</name>
</gene>
<dbReference type="Proteomes" id="UP000013984">
    <property type="component" value="Unassembled WGS sequence"/>
</dbReference>
<keyword evidence="3" id="KW-1185">Reference proteome</keyword>
<sequence length="206" mass="23969">MKPLKQNIYFTLVSLLLFFWITFSLKATPLTTEDCPTPINDHDWQISNSMDLEFDKKKFCHLVRDMGSEESELHSFVIERHGKLVTEVYNTRKDKPFNKRYGLRFPFDGETTFDSNTLHDVRSVSKSVTSLLFGIAIDKKIIDGLDSSVLSYYPELSISYDDPRQKITWKHLLTMSSGLDWEEWRYGFYSATKLGSSGKRILLILF</sequence>
<dbReference type="EMBL" id="AOGZ02000013">
    <property type="protein sequence ID" value="EOQ97783.1"/>
    <property type="molecule type" value="Genomic_DNA"/>
</dbReference>
<comment type="caution">
    <text evidence="2">The sequence shown here is derived from an EMBL/GenBank/DDBJ whole genome shotgun (WGS) entry which is preliminary data.</text>
</comment>
<dbReference type="Gene3D" id="3.40.710.10">
    <property type="entry name" value="DD-peptidase/beta-lactamase superfamily"/>
    <property type="match status" value="1"/>
</dbReference>
<proteinExistence type="predicted"/>
<dbReference type="InterPro" id="IPR012338">
    <property type="entry name" value="Beta-lactam/transpept-like"/>
</dbReference>
<evidence type="ECO:0000313" key="2">
    <source>
        <dbReference type="EMBL" id="EOQ97783.1"/>
    </source>
</evidence>